<evidence type="ECO:0000256" key="3">
    <source>
        <dbReference type="ARBA" id="ARBA00022692"/>
    </source>
</evidence>
<keyword evidence="5 7" id="KW-0472">Membrane</keyword>
<evidence type="ECO:0000256" key="2">
    <source>
        <dbReference type="ARBA" id="ARBA00022448"/>
    </source>
</evidence>
<dbReference type="AlphaFoldDB" id="A0AAW1RP72"/>
<dbReference type="Pfam" id="PF07690">
    <property type="entry name" value="MFS_1"/>
    <property type="match status" value="1"/>
</dbReference>
<proteinExistence type="inferred from homology"/>
<feature type="transmembrane region" description="Helical" evidence="7">
    <location>
        <begin position="288"/>
        <end position="311"/>
    </location>
</feature>
<evidence type="ECO:0000313" key="9">
    <source>
        <dbReference type="EMBL" id="KAK9835393.1"/>
    </source>
</evidence>
<dbReference type="Proteomes" id="UP001445335">
    <property type="component" value="Unassembled WGS sequence"/>
</dbReference>
<reference evidence="9 10" key="1">
    <citation type="journal article" date="2024" name="Nat. Commun.">
        <title>Phylogenomics reveals the evolutionary origins of lichenization in chlorophyte algae.</title>
        <authorList>
            <person name="Puginier C."/>
            <person name="Libourel C."/>
            <person name="Otte J."/>
            <person name="Skaloud P."/>
            <person name="Haon M."/>
            <person name="Grisel S."/>
            <person name="Petersen M."/>
            <person name="Berrin J.G."/>
            <person name="Delaux P.M."/>
            <person name="Dal Grande F."/>
            <person name="Keller J."/>
        </authorList>
    </citation>
    <scope>NUCLEOTIDE SEQUENCE [LARGE SCALE GENOMIC DNA]</scope>
    <source>
        <strain evidence="9 10">SAG 245.80</strain>
    </source>
</reference>
<feature type="transmembrane region" description="Helical" evidence="7">
    <location>
        <begin position="167"/>
        <end position="187"/>
    </location>
</feature>
<gene>
    <name evidence="9" type="ORF">WJX81_006954</name>
</gene>
<feature type="transmembrane region" description="Helical" evidence="7">
    <location>
        <begin position="365"/>
        <end position="383"/>
    </location>
</feature>
<evidence type="ECO:0000313" key="10">
    <source>
        <dbReference type="Proteomes" id="UP001445335"/>
    </source>
</evidence>
<dbReference type="InterPro" id="IPR044770">
    <property type="entry name" value="MFS_spinster-like"/>
</dbReference>
<evidence type="ECO:0000256" key="5">
    <source>
        <dbReference type="ARBA" id="ARBA00023136"/>
    </source>
</evidence>
<keyword evidence="4 7" id="KW-1133">Transmembrane helix</keyword>
<dbReference type="EMBL" id="JALJOU010000028">
    <property type="protein sequence ID" value="KAK9835393.1"/>
    <property type="molecule type" value="Genomic_DNA"/>
</dbReference>
<evidence type="ECO:0000256" key="4">
    <source>
        <dbReference type="ARBA" id="ARBA00022989"/>
    </source>
</evidence>
<feature type="transmembrane region" description="Helical" evidence="7">
    <location>
        <begin position="233"/>
        <end position="253"/>
    </location>
</feature>
<dbReference type="PANTHER" id="PTHR23505">
    <property type="entry name" value="SPINSTER"/>
    <property type="match status" value="1"/>
</dbReference>
<protein>
    <recommendedName>
        <fullName evidence="8">Major facilitator superfamily (MFS) profile domain-containing protein</fullName>
    </recommendedName>
</protein>
<name>A0AAW1RP72_9CHLO</name>
<feature type="transmembrane region" description="Helical" evidence="7">
    <location>
        <begin position="485"/>
        <end position="507"/>
    </location>
</feature>
<keyword evidence="3 7" id="KW-0812">Transmembrane</keyword>
<dbReference type="GO" id="GO:0016020">
    <property type="term" value="C:membrane"/>
    <property type="evidence" value="ECO:0007669"/>
    <property type="project" value="UniProtKB-SubCell"/>
</dbReference>
<evidence type="ECO:0000259" key="8">
    <source>
        <dbReference type="PROSITE" id="PS50850"/>
    </source>
</evidence>
<dbReference type="SUPFAM" id="SSF103473">
    <property type="entry name" value="MFS general substrate transporter"/>
    <property type="match status" value="1"/>
</dbReference>
<comment type="similarity">
    <text evidence="6">Belongs to the major facilitator superfamily. Spinster (TC 2.A.1.49) family.</text>
</comment>
<keyword evidence="2" id="KW-0813">Transport</keyword>
<feature type="transmembrane region" description="Helical" evidence="7">
    <location>
        <begin position="12"/>
        <end position="30"/>
    </location>
</feature>
<evidence type="ECO:0000256" key="6">
    <source>
        <dbReference type="ARBA" id="ARBA00024338"/>
    </source>
</evidence>
<dbReference type="InterPro" id="IPR020846">
    <property type="entry name" value="MFS_dom"/>
</dbReference>
<keyword evidence="10" id="KW-1185">Reference proteome</keyword>
<dbReference type="Gene3D" id="1.20.1250.20">
    <property type="entry name" value="MFS general substrate transporter like domains"/>
    <property type="match status" value="2"/>
</dbReference>
<feature type="transmembrane region" description="Helical" evidence="7">
    <location>
        <begin position="199"/>
        <end position="221"/>
    </location>
</feature>
<dbReference type="PANTHER" id="PTHR23505:SF52">
    <property type="entry name" value="MAJOR FACILITATOR SUPERFAMILY PROTEIN"/>
    <property type="match status" value="1"/>
</dbReference>
<dbReference type="GO" id="GO:0022857">
    <property type="term" value="F:transmembrane transporter activity"/>
    <property type="evidence" value="ECO:0007669"/>
    <property type="project" value="InterPro"/>
</dbReference>
<organism evidence="9 10">
    <name type="scientific">Elliptochloris bilobata</name>
    <dbReference type="NCBI Taxonomy" id="381761"/>
    <lineage>
        <taxon>Eukaryota</taxon>
        <taxon>Viridiplantae</taxon>
        <taxon>Chlorophyta</taxon>
        <taxon>core chlorophytes</taxon>
        <taxon>Trebouxiophyceae</taxon>
        <taxon>Trebouxiophyceae incertae sedis</taxon>
        <taxon>Elliptochloris clade</taxon>
        <taxon>Elliptochloris</taxon>
    </lineage>
</organism>
<dbReference type="PROSITE" id="PS50850">
    <property type="entry name" value="MFS"/>
    <property type="match status" value="1"/>
</dbReference>
<dbReference type="InterPro" id="IPR011701">
    <property type="entry name" value="MFS"/>
</dbReference>
<evidence type="ECO:0000256" key="7">
    <source>
        <dbReference type="SAM" id="Phobius"/>
    </source>
</evidence>
<sequence length="543" mass="57638">MVGEGSYYAQSFLPIIVTTTVTGGASGASVRVRSRAAAMAAFRDQSIIVVEGRMLHDEDVLIDKDIIKRAKMRTMFALNLAFLLEKTNEQVLPAAYKFIGYSLNVNPSQLGSITLARGLVQALTSPVAGLLGDRLNRCYVVSFGAILWGVMTVAIACSTNLAQAMSYSAVNGLGLALVIPASQSLVADYYEEKSRGGAFGLLFGFSSLGGLAGGFFATSIGGLHPLGLEGWRFAFHVVAGISVAAGLTVLAIARDPRRKATHMMDEGTGGFLRWLGKHAREMGRDIGLVLRIPTFNIVVLQGIVGTAPWIAMGWLTLYLQLVGFSDLAAAVLNALMALGCALGSYCGGLLGDALTKYYSPNRGKIIAAQLSVATAIPFTIALLKLMPMTATAESFSKYAAVLFFMGSCISWSGTNNSAMFSEIVPEQLRSAIYAFDRSFEGAVGATAAPLVGIIADRVFGYRGAVGHEADPALQAANANALGNSLMAVLGVPWFLCFCAYFLLYFTLPIDKRKSIMLGRQLAAQKSERAVELGDTQPRSIAPI</sequence>
<comment type="caution">
    <text evidence="9">The sequence shown here is derived from an EMBL/GenBank/DDBJ whole genome shotgun (WGS) entry which is preliminary data.</text>
</comment>
<dbReference type="InterPro" id="IPR036259">
    <property type="entry name" value="MFS_trans_sf"/>
</dbReference>
<feature type="domain" description="Major facilitator superfamily (MFS) profile" evidence="8">
    <location>
        <begin position="74"/>
        <end position="511"/>
    </location>
</feature>
<evidence type="ECO:0000256" key="1">
    <source>
        <dbReference type="ARBA" id="ARBA00004141"/>
    </source>
</evidence>
<comment type="subcellular location">
    <subcellularLocation>
        <location evidence="1">Membrane</location>
        <topology evidence="1">Multi-pass membrane protein</topology>
    </subcellularLocation>
</comment>
<accession>A0AAW1RP72</accession>
<feature type="transmembrane region" description="Helical" evidence="7">
    <location>
        <begin position="138"/>
        <end position="161"/>
    </location>
</feature>